<name>A0AAV3Q8E7_LITER</name>
<dbReference type="PANTHER" id="PTHR48475">
    <property type="entry name" value="RIBONUCLEASE H"/>
    <property type="match status" value="1"/>
</dbReference>
<dbReference type="EMBL" id="BAABME010003606">
    <property type="protein sequence ID" value="GAA0159452.1"/>
    <property type="molecule type" value="Genomic_DNA"/>
</dbReference>
<dbReference type="InterPro" id="IPR002156">
    <property type="entry name" value="RNaseH_domain"/>
</dbReference>
<dbReference type="SUPFAM" id="SSF53098">
    <property type="entry name" value="Ribonuclease H-like"/>
    <property type="match status" value="2"/>
</dbReference>
<gene>
    <name evidence="2" type="ORF">LIER_16222</name>
</gene>
<proteinExistence type="predicted"/>
<dbReference type="PROSITE" id="PS50994">
    <property type="entry name" value="INTEGRASE"/>
    <property type="match status" value="1"/>
</dbReference>
<dbReference type="InterPro" id="IPR001584">
    <property type="entry name" value="Integrase_cat-core"/>
</dbReference>
<dbReference type="Proteomes" id="UP001454036">
    <property type="component" value="Unassembled WGS sequence"/>
</dbReference>
<dbReference type="Pfam" id="PF13456">
    <property type="entry name" value="RVT_3"/>
    <property type="match status" value="1"/>
</dbReference>
<dbReference type="InterPro" id="IPR036397">
    <property type="entry name" value="RNaseH_sf"/>
</dbReference>
<dbReference type="Gene3D" id="3.30.420.10">
    <property type="entry name" value="Ribonuclease H-like superfamily/Ribonuclease H"/>
    <property type="match status" value="2"/>
</dbReference>
<accession>A0AAV3Q8E7</accession>
<dbReference type="InterPro" id="IPR012337">
    <property type="entry name" value="RNaseH-like_sf"/>
</dbReference>
<keyword evidence="3" id="KW-1185">Reference proteome</keyword>
<dbReference type="GO" id="GO:0015074">
    <property type="term" value="P:DNA integration"/>
    <property type="evidence" value="ECO:0007669"/>
    <property type="project" value="InterPro"/>
</dbReference>
<comment type="caution">
    <text evidence="2">The sequence shown here is derived from an EMBL/GenBank/DDBJ whole genome shotgun (WGS) entry which is preliminary data.</text>
</comment>
<feature type="domain" description="Integrase catalytic" evidence="1">
    <location>
        <begin position="157"/>
        <end position="288"/>
    </location>
</feature>
<dbReference type="GO" id="GO:0004523">
    <property type="term" value="F:RNA-DNA hybrid ribonuclease activity"/>
    <property type="evidence" value="ECO:0007669"/>
    <property type="project" value="InterPro"/>
</dbReference>
<sequence>MTSIKSHVLVQFLVECTYDPGEAAPEMVNFIEDSQEKVWLLYLDGARNPRGLGAGILLWSPEGNKIEYAPRFAFTPSKNEAEYEALANGLILAKDMGEEQIHIQMDSQLLVGHMKGDLKINEMKERFGILLEATVVEWVEEEAFQTKEVMNNVGSEGEEGPPVRWYQDVLEFLTNRILPGDPPVANKIKRQSLSCTLLIGFYTKDYSRVYCSVDYLTKWAVAKHLTGQDQEQVLVTDNVTQFTSGKIEDLYVEMDIDKETASVSYPQANGQMEVMNQVIFKGVNKRLE</sequence>
<evidence type="ECO:0000259" key="1">
    <source>
        <dbReference type="PROSITE" id="PS50994"/>
    </source>
</evidence>
<dbReference type="PANTHER" id="PTHR48475:SF2">
    <property type="entry name" value="RIBONUCLEASE H"/>
    <property type="match status" value="1"/>
</dbReference>
<evidence type="ECO:0000313" key="3">
    <source>
        <dbReference type="Proteomes" id="UP001454036"/>
    </source>
</evidence>
<dbReference type="GO" id="GO:0003676">
    <property type="term" value="F:nucleic acid binding"/>
    <property type="evidence" value="ECO:0007669"/>
    <property type="project" value="InterPro"/>
</dbReference>
<organism evidence="2 3">
    <name type="scientific">Lithospermum erythrorhizon</name>
    <name type="common">Purple gromwell</name>
    <name type="synonym">Lithospermum officinale var. erythrorhizon</name>
    <dbReference type="NCBI Taxonomy" id="34254"/>
    <lineage>
        <taxon>Eukaryota</taxon>
        <taxon>Viridiplantae</taxon>
        <taxon>Streptophyta</taxon>
        <taxon>Embryophyta</taxon>
        <taxon>Tracheophyta</taxon>
        <taxon>Spermatophyta</taxon>
        <taxon>Magnoliopsida</taxon>
        <taxon>eudicotyledons</taxon>
        <taxon>Gunneridae</taxon>
        <taxon>Pentapetalae</taxon>
        <taxon>asterids</taxon>
        <taxon>lamiids</taxon>
        <taxon>Boraginales</taxon>
        <taxon>Boraginaceae</taxon>
        <taxon>Boraginoideae</taxon>
        <taxon>Lithospermeae</taxon>
        <taxon>Lithospermum</taxon>
    </lineage>
</organism>
<evidence type="ECO:0000313" key="2">
    <source>
        <dbReference type="EMBL" id="GAA0159452.1"/>
    </source>
</evidence>
<dbReference type="AlphaFoldDB" id="A0AAV3Q8E7"/>
<protein>
    <recommendedName>
        <fullName evidence="1">Integrase catalytic domain-containing protein</fullName>
    </recommendedName>
</protein>
<reference evidence="2 3" key="1">
    <citation type="submission" date="2024-01" db="EMBL/GenBank/DDBJ databases">
        <title>The complete chloroplast genome sequence of Lithospermum erythrorhizon: insights into the phylogenetic relationship among Boraginaceae species and the maternal lineages of purple gromwells.</title>
        <authorList>
            <person name="Okada T."/>
            <person name="Watanabe K."/>
        </authorList>
    </citation>
    <scope>NUCLEOTIDE SEQUENCE [LARGE SCALE GENOMIC DNA]</scope>
</reference>